<keyword evidence="1" id="KW-0805">Transcription regulation</keyword>
<reference evidence="5 6" key="1">
    <citation type="submission" date="2021-03" db="EMBL/GenBank/DDBJ databases">
        <title>Sequencing the genomes of 1000 actinobacteria strains.</title>
        <authorList>
            <person name="Klenk H.-P."/>
        </authorList>
    </citation>
    <scope>NUCLEOTIDE SEQUENCE [LARGE SCALE GENOMIC DNA]</scope>
    <source>
        <strain evidence="5 6">DSM 15454</strain>
    </source>
</reference>
<dbReference type="SMART" id="SM00345">
    <property type="entry name" value="HTH_GNTR"/>
    <property type="match status" value="1"/>
</dbReference>
<dbReference type="EMBL" id="JAGIOE010000001">
    <property type="protein sequence ID" value="MBP2372158.1"/>
    <property type="molecule type" value="Genomic_DNA"/>
</dbReference>
<dbReference type="PROSITE" id="PS50949">
    <property type="entry name" value="HTH_GNTR"/>
    <property type="match status" value="1"/>
</dbReference>
<feature type="domain" description="HTH gntR-type" evidence="4">
    <location>
        <begin position="12"/>
        <end position="79"/>
    </location>
</feature>
<evidence type="ECO:0000313" key="6">
    <source>
        <dbReference type="Proteomes" id="UP000766570"/>
    </source>
</evidence>
<keyword evidence="6" id="KW-1185">Reference proteome</keyword>
<evidence type="ECO:0000256" key="2">
    <source>
        <dbReference type="ARBA" id="ARBA00023125"/>
    </source>
</evidence>
<dbReference type="Proteomes" id="UP000766570">
    <property type="component" value="Unassembled WGS sequence"/>
</dbReference>
<dbReference type="PANTHER" id="PTHR43537:SF50">
    <property type="entry name" value="TRANSCRIPTIONAL REGULATORY PROTEIN"/>
    <property type="match status" value="1"/>
</dbReference>
<sequence length="224" mass="24014">MTTGPNNFVAPATLGEAVAAQLRSEIATGTLPPGAPVRDAEIAARLGVSITPVRESIAVLISEGLIDVLPNKRRQVTTLTQRQAEELMDALGALLTIGLYRIDGKTQDIEPLRKIMLKIGEGIAHPETRPPEGGPVTQMVNEIFALAGNSELRALSQGLVIRSSARISLYPYKHLAPLWNAAFTEIAELLPDTKAAAVKVSEFFELLVATMSTERTPDQVVTLA</sequence>
<dbReference type="SUPFAM" id="SSF46785">
    <property type="entry name" value="Winged helix' DNA-binding domain"/>
    <property type="match status" value="1"/>
</dbReference>
<dbReference type="Pfam" id="PF00392">
    <property type="entry name" value="GntR"/>
    <property type="match status" value="1"/>
</dbReference>
<dbReference type="CDD" id="cd07377">
    <property type="entry name" value="WHTH_GntR"/>
    <property type="match status" value="1"/>
</dbReference>
<proteinExistence type="predicted"/>
<accession>A0ABS4W899</accession>
<name>A0ABS4W899_9MICC</name>
<organism evidence="5 6">
    <name type="scientific">Paeniglutamicibacter psychrophenolicus</name>
    <dbReference type="NCBI Taxonomy" id="257454"/>
    <lineage>
        <taxon>Bacteria</taxon>
        <taxon>Bacillati</taxon>
        <taxon>Actinomycetota</taxon>
        <taxon>Actinomycetes</taxon>
        <taxon>Micrococcales</taxon>
        <taxon>Micrococcaceae</taxon>
        <taxon>Paeniglutamicibacter</taxon>
    </lineage>
</organism>
<dbReference type="InterPro" id="IPR036390">
    <property type="entry name" value="WH_DNA-bd_sf"/>
</dbReference>
<dbReference type="InterPro" id="IPR000524">
    <property type="entry name" value="Tscrpt_reg_HTH_GntR"/>
</dbReference>
<dbReference type="GO" id="GO:0003677">
    <property type="term" value="F:DNA binding"/>
    <property type="evidence" value="ECO:0007669"/>
    <property type="project" value="UniProtKB-KW"/>
</dbReference>
<evidence type="ECO:0000259" key="4">
    <source>
        <dbReference type="PROSITE" id="PS50949"/>
    </source>
</evidence>
<dbReference type="RefSeq" id="WP_209905512.1">
    <property type="nucleotide sequence ID" value="NZ_BAAAMI010000009.1"/>
</dbReference>
<comment type="caution">
    <text evidence="5">The sequence shown here is derived from an EMBL/GenBank/DDBJ whole genome shotgun (WGS) entry which is preliminary data.</text>
</comment>
<evidence type="ECO:0000256" key="3">
    <source>
        <dbReference type="ARBA" id="ARBA00023163"/>
    </source>
</evidence>
<evidence type="ECO:0000256" key="1">
    <source>
        <dbReference type="ARBA" id="ARBA00023015"/>
    </source>
</evidence>
<keyword evidence="2 5" id="KW-0238">DNA-binding</keyword>
<keyword evidence="3" id="KW-0804">Transcription</keyword>
<evidence type="ECO:0000313" key="5">
    <source>
        <dbReference type="EMBL" id="MBP2372158.1"/>
    </source>
</evidence>
<gene>
    <name evidence="5" type="ORF">JOF46_000070</name>
</gene>
<dbReference type="InterPro" id="IPR036388">
    <property type="entry name" value="WH-like_DNA-bd_sf"/>
</dbReference>
<dbReference type="Gene3D" id="1.10.10.10">
    <property type="entry name" value="Winged helix-like DNA-binding domain superfamily/Winged helix DNA-binding domain"/>
    <property type="match status" value="1"/>
</dbReference>
<dbReference type="PANTHER" id="PTHR43537">
    <property type="entry name" value="TRANSCRIPTIONAL REGULATOR, GNTR FAMILY"/>
    <property type="match status" value="1"/>
</dbReference>
<protein>
    <submittedName>
        <fullName evidence="5">DNA-binding GntR family transcriptional regulator</fullName>
    </submittedName>
</protein>